<evidence type="ECO:0000313" key="6">
    <source>
        <dbReference type="EMBL" id="ORE09612.1"/>
    </source>
</evidence>
<keyword evidence="2" id="KW-0539">Nucleus</keyword>
<evidence type="ECO:0000256" key="1">
    <source>
        <dbReference type="ARBA" id="ARBA00004123"/>
    </source>
</evidence>
<evidence type="ECO:0000259" key="5">
    <source>
        <dbReference type="Pfam" id="PF23726"/>
    </source>
</evidence>
<dbReference type="VEuPathDB" id="FungiDB:BCV72DRAFT_302676"/>
<dbReference type="AlphaFoldDB" id="A0A1X0RC99"/>
<comment type="subcellular location">
    <subcellularLocation>
        <location evidence="1">Nucleus</location>
    </subcellularLocation>
</comment>
<dbReference type="Pfam" id="PF10433">
    <property type="entry name" value="Beta-prop_RSE1_1st"/>
    <property type="match status" value="1"/>
</dbReference>
<feature type="domain" description="RSE1/DDB1/CPSF1 C-terminal" evidence="3">
    <location>
        <begin position="778"/>
        <end position="1090"/>
    </location>
</feature>
<dbReference type="GO" id="GO:0003676">
    <property type="term" value="F:nucleic acid binding"/>
    <property type="evidence" value="ECO:0007669"/>
    <property type="project" value="InterPro"/>
</dbReference>
<protein>
    <recommendedName>
        <fullName evidence="7">DNA damage-binding protein 1</fullName>
    </recommendedName>
</protein>
<reference evidence="6" key="1">
    <citation type="journal article" date="2016" name="Proc. Natl. Acad. Sci. U.S.A.">
        <title>Lipid metabolic changes in an early divergent fungus govern the establishment of a mutualistic symbiosis with endobacteria.</title>
        <authorList>
            <person name="Lastovetsky O.A."/>
            <person name="Gaspar M.L."/>
            <person name="Mondo S.J."/>
            <person name="LaButti K.M."/>
            <person name="Sandor L."/>
            <person name="Grigoriev I.V."/>
            <person name="Henry S.A."/>
            <person name="Pawlowska T.E."/>
        </authorList>
    </citation>
    <scope>NUCLEOTIDE SEQUENCE [LARGE SCALE GENOMIC DNA]</scope>
    <source>
        <strain evidence="6">ATCC 52814</strain>
    </source>
</reference>
<evidence type="ECO:0000259" key="4">
    <source>
        <dbReference type="Pfam" id="PF10433"/>
    </source>
</evidence>
<evidence type="ECO:0000259" key="3">
    <source>
        <dbReference type="Pfam" id="PF03178"/>
    </source>
</evidence>
<gene>
    <name evidence="6" type="ORF">BCV72DRAFT_302676</name>
</gene>
<dbReference type="Pfam" id="PF23726">
    <property type="entry name" value="Beta-prop_RSE1_2nd"/>
    <property type="match status" value="1"/>
</dbReference>
<organism evidence="6">
    <name type="scientific">Rhizopus microsporus var. microsporus</name>
    <dbReference type="NCBI Taxonomy" id="86635"/>
    <lineage>
        <taxon>Eukaryota</taxon>
        <taxon>Fungi</taxon>
        <taxon>Fungi incertae sedis</taxon>
        <taxon>Mucoromycota</taxon>
        <taxon>Mucoromycotina</taxon>
        <taxon>Mucoromycetes</taxon>
        <taxon>Mucorales</taxon>
        <taxon>Mucorineae</taxon>
        <taxon>Rhizopodaceae</taxon>
        <taxon>Rhizopus</taxon>
    </lineage>
</organism>
<dbReference type="Gene3D" id="1.10.150.910">
    <property type="match status" value="1"/>
</dbReference>
<dbReference type="InterPro" id="IPR058543">
    <property type="entry name" value="Beta-prop_RSE1/DDB1/CPSF1_2nd"/>
</dbReference>
<dbReference type="Gene3D" id="2.130.10.10">
    <property type="entry name" value="YVTN repeat-like/Quinoprotein amine dehydrogenase"/>
    <property type="match status" value="3"/>
</dbReference>
<dbReference type="EMBL" id="KV921874">
    <property type="protein sequence ID" value="ORE09612.1"/>
    <property type="molecule type" value="Genomic_DNA"/>
</dbReference>
<dbReference type="PANTHER" id="PTHR10644">
    <property type="entry name" value="DNA REPAIR/RNA PROCESSING CPSF FAMILY"/>
    <property type="match status" value="1"/>
</dbReference>
<dbReference type="SUPFAM" id="SSF50978">
    <property type="entry name" value="WD40 repeat-like"/>
    <property type="match status" value="2"/>
</dbReference>
<dbReference type="InterPro" id="IPR015943">
    <property type="entry name" value="WD40/YVTN_repeat-like_dom_sf"/>
</dbReference>
<accession>A0A1X0RC99</accession>
<dbReference type="InterPro" id="IPR018846">
    <property type="entry name" value="Beta-prop_RSE1/DDB1/CPSF1_1st"/>
</dbReference>
<name>A0A1X0RC99_RHIZD</name>
<dbReference type="OrthoDB" id="433457at2759"/>
<evidence type="ECO:0000256" key="2">
    <source>
        <dbReference type="ARBA" id="ARBA00023242"/>
    </source>
</evidence>
<dbReference type="InterPro" id="IPR004871">
    <property type="entry name" value="RSE1/DDB1/CPSF1_C"/>
</dbReference>
<dbReference type="InterPro" id="IPR036322">
    <property type="entry name" value="WD40_repeat_dom_sf"/>
</dbReference>
<proteinExistence type="predicted"/>
<dbReference type="InterPro" id="IPR050358">
    <property type="entry name" value="RSE1/DDB1/CFT1"/>
</dbReference>
<evidence type="ECO:0008006" key="7">
    <source>
        <dbReference type="Google" id="ProtNLM"/>
    </source>
</evidence>
<feature type="domain" description="RSE1/DDB1/CPSF1 second beta-propeller" evidence="5">
    <location>
        <begin position="421"/>
        <end position="728"/>
    </location>
</feature>
<dbReference type="GO" id="GO:0005634">
    <property type="term" value="C:nucleus"/>
    <property type="evidence" value="ECO:0007669"/>
    <property type="project" value="UniProtKB-SubCell"/>
</dbReference>
<sequence>MTYHKYVVTAQKPTATQFAVKGSFTSSFETNLILGKGNRIEIYTLNPNGLKPTIEFSIYGTIIALELFKPKNQAQSWLLLTTARHKYCILSYNASQQQIVTEGTGDIRFPGQLHNETSNVITALDPACQYIATTLYESTVTLIIPEIAVQLPQKQQQQQQRKISLRLKEGKRRQVEIIQPHTQDYINISLFDKQIVSLAFLQDSVEPALLILYDDAREQRFLQLFEIKDYQLVPGDIVLDHFESDANLLIALPAGVGGAILVANQFIRYLKLDQPPIAIGIRPSTINSYTVMDETGTRVLLGDAEGLLYLLTLNSVANRVESLSFISLGKISIPSCLQYLDNDVVFVGSTVGDSQLIHIQRTASSEGGDILQVIEEFANLGPIVDFCVADLDKQGQAQIITCSGAGKDSSLRVIRNGVGLNELAMIPVSGVQGIWALQSSFEKSHNLLLLSFFNQGRLLQLQSNNMIIQLDSYSAIDLDSKTIAAGNIKEGKMIQVTPRSVRLMDAHPAGSLRDEWIPDGTITVASINLTQCVVSLGYGILVALQVVNNTLQVIGETQFPYEISCIDIHPIQSATESAFVAIGTWNNVSVCLLKLPDLEVVAQESIGGTVMPRSILISQFENTNYLLVALGDGQFYNFKLDGREGTLSDKKRTFLGKWPIHLTTFTLNGITHVFAASDKPSVIHSRNQKLVYSNVNLKEVRCGTSFSCHSFPDAIALITKEGLVIGRMEEIQKLHVTKISTIDTPRRIAYQESSKSFGIITERISSAEYDASTVTGGFEVLDDQSLTVLDRVYFKQFERPLSLTTVVFENDPNEYYVVATGKDVDVFEHQSVGRILVLQYTSDRSSLRLVSQLKTEGMVDCVRAFEGKLLASVKGRLHVYRWERTLSGGQLVSISSKRLPSVTECITTHGDYIMTGDLVYSVVMFQFDRSTQQLVEVAAHEKVKEVLAIESIDENLMIGAEKDGHLFVLEHCQDEASADEPLLDMISGWHLGDMVSRFRFGSLGMNNVDPDSSPVAPSLIFGTSSGAIGVVADLSAERFKLLNQMQYNMTKAVKSIGGLSHAEWRNVNIMGRKEEAINFIDGDLIESFLDLSSYQMQSVVDGLHGGRKLDVTVEDLCKVVEELMSIHS</sequence>
<dbReference type="Pfam" id="PF03178">
    <property type="entry name" value="CPSF_A"/>
    <property type="match status" value="1"/>
</dbReference>
<dbReference type="Proteomes" id="UP000242414">
    <property type="component" value="Unassembled WGS sequence"/>
</dbReference>
<feature type="domain" description="RSE1/DDB1/CPSF1 first beta-propeller" evidence="4">
    <location>
        <begin position="17"/>
        <end position="376"/>
    </location>
</feature>